<dbReference type="PROSITE" id="PS51900">
    <property type="entry name" value="CB"/>
    <property type="match status" value="1"/>
</dbReference>
<organism evidence="8 9">
    <name type="scientific">Amycolatopsis nalaikhensis</name>
    <dbReference type="NCBI Taxonomy" id="715472"/>
    <lineage>
        <taxon>Bacteria</taxon>
        <taxon>Bacillati</taxon>
        <taxon>Actinomycetota</taxon>
        <taxon>Actinomycetes</taxon>
        <taxon>Pseudonocardiales</taxon>
        <taxon>Pseudonocardiaceae</taxon>
        <taxon>Amycolatopsis</taxon>
    </lineage>
</organism>
<evidence type="ECO:0000256" key="4">
    <source>
        <dbReference type="PROSITE-ProRule" id="PRU01248"/>
    </source>
</evidence>
<evidence type="ECO:0000256" key="3">
    <source>
        <dbReference type="ARBA" id="ARBA00023172"/>
    </source>
</evidence>
<dbReference type="InterPro" id="IPR004107">
    <property type="entry name" value="Integrase_SAM-like_N"/>
</dbReference>
<gene>
    <name evidence="8" type="ORF">QP939_11855</name>
</gene>
<dbReference type="PROSITE" id="PS51898">
    <property type="entry name" value="TYR_RECOMBINASE"/>
    <property type="match status" value="1"/>
</dbReference>
<dbReference type="InterPro" id="IPR002104">
    <property type="entry name" value="Integrase_catalytic"/>
</dbReference>
<name>A0ABY8XUV8_9PSEU</name>
<dbReference type="Proteomes" id="UP001227101">
    <property type="component" value="Chromosome"/>
</dbReference>
<feature type="region of interest" description="Disordered" evidence="5">
    <location>
        <begin position="423"/>
        <end position="501"/>
    </location>
</feature>
<evidence type="ECO:0000259" key="7">
    <source>
        <dbReference type="PROSITE" id="PS51900"/>
    </source>
</evidence>
<keyword evidence="1" id="KW-0229">DNA integration</keyword>
<accession>A0ABY8XUV8</accession>
<dbReference type="PANTHER" id="PTHR30349">
    <property type="entry name" value="PHAGE INTEGRASE-RELATED"/>
    <property type="match status" value="1"/>
</dbReference>
<dbReference type="PANTHER" id="PTHR30349:SF91">
    <property type="entry name" value="INTA PROTEIN"/>
    <property type="match status" value="1"/>
</dbReference>
<dbReference type="InterPro" id="IPR044068">
    <property type="entry name" value="CB"/>
</dbReference>
<evidence type="ECO:0000256" key="2">
    <source>
        <dbReference type="ARBA" id="ARBA00023125"/>
    </source>
</evidence>
<dbReference type="Pfam" id="PF00589">
    <property type="entry name" value="Phage_integrase"/>
    <property type="match status" value="1"/>
</dbReference>
<dbReference type="EMBL" id="CP127173">
    <property type="protein sequence ID" value="WIV59262.1"/>
    <property type="molecule type" value="Genomic_DNA"/>
</dbReference>
<keyword evidence="2 4" id="KW-0238">DNA-binding</keyword>
<evidence type="ECO:0000313" key="8">
    <source>
        <dbReference type="EMBL" id="WIV59262.1"/>
    </source>
</evidence>
<dbReference type="Gene3D" id="1.10.443.10">
    <property type="entry name" value="Intergrase catalytic core"/>
    <property type="match status" value="1"/>
</dbReference>
<dbReference type="InterPro" id="IPR011010">
    <property type="entry name" value="DNA_brk_join_enz"/>
</dbReference>
<dbReference type="InterPro" id="IPR010998">
    <property type="entry name" value="Integrase_recombinase_N"/>
</dbReference>
<proteinExistence type="predicted"/>
<protein>
    <submittedName>
        <fullName evidence="8">Tyrosine-type recombinase/integrase</fullName>
    </submittedName>
</protein>
<feature type="compositionally biased region" description="Basic and acidic residues" evidence="5">
    <location>
        <begin position="483"/>
        <end position="493"/>
    </location>
</feature>
<evidence type="ECO:0000313" key="9">
    <source>
        <dbReference type="Proteomes" id="UP001227101"/>
    </source>
</evidence>
<dbReference type="RefSeq" id="WP_285456774.1">
    <property type="nucleotide sequence ID" value="NZ_CP127173.1"/>
</dbReference>
<dbReference type="Gene3D" id="1.10.150.130">
    <property type="match status" value="1"/>
</dbReference>
<dbReference type="InterPro" id="IPR013762">
    <property type="entry name" value="Integrase-like_cat_sf"/>
</dbReference>
<dbReference type="SUPFAM" id="SSF56349">
    <property type="entry name" value="DNA breaking-rejoining enzymes"/>
    <property type="match status" value="1"/>
</dbReference>
<sequence length="501" mass="55556">MLSGVYKRCGCRDRATGRQLGARCPSLRQRGHGSWSFCLDLPSGSGRKRRQVRRGGFATQQAAWEAREFLRNPSDVEQAAEIVTVGEWLRWWVDHLEDLRESTVRGYRSHVRLYLIPKLGERRLRDLTSVQVQAAFTSIARCRAAAGHPLARGTLKRVHATLRAALNYAASLGVIEGNPARMIRLPPGRRPHAVVWTAPRLAWWRRTGTRPAVAVWTVGQTAQFLSWLRQTGEPLYPLFHLAAMLGLRRGELAGLQWGDIDVAAQVLVVSRQVRREPGGRLAVVRPKSEASNRVVALDQVSLAVLRRLREERIAAGGSVEPATFLFPGYGDRSVDPDRLTKLFRQLNTASGLPPVRLHDLRHGAASLALAAGNDLKFVQALLGHASIVLTADTYTSVLDEHAHRGARATAELILATEKRLARRLRRPVRQRRRDTARARGPRQVAAPARRSTAAGHRAPTFTTRSPATTANETAGPGCVTRGSRQESQERRLSADAIRTRR</sequence>
<evidence type="ECO:0000256" key="1">
    <source>
        <dbReference type="ARBA" id="ARBA00022908"/>
    </source>
</evidence>
<keyword evidence="3" id="KW-0233">DNA recombination</keyword>
<dbReference type="Pfam" id="PF14659">
    <property type="entry name" value="Phage_int_SAM_3"/>
    <property type="match status" value="1"/>
</dbReference>
<dbReference type="CDD" id="cd01189">
    <property type="entry name" value="INT_ICEBs1_C_like"/>
    <property type="match status" value="1"/>
</dbReference>
<keyword evidence="9" id="KW-1185">Reference proteome</keyword>
<evidence type="ECO:0000256" key="5">
    <source>
        <dbReference type="SAM" id="MobiDB-lite"/>
    </source>
</evidence>
<evidence type="ECO:0000259" key="6">
    <source>
        <dbReference type="PROSITE" id="PS51898"/>
    </source>
</evidence>
<feature type="compositionally biased region" description="Polar residues" evidence="5">
    <location>
        <begin position="460"/>
        <end position="472"/>
    </location>
</feature>
<reference evidence="8 9" key="1">
    <citation type="submission" date="2023-06" db="EMBL/GenBank/DDBJ databases">
        <authorList>
            <person name="Oyuntsetseg B."/>
            <person name="Kim S.B."/>
        </authorList>
    </citation>
    <scope>NUCLEOTIDE SEQUENCE [LARGE SCALE GENOMIC DNA]</scope>
    <source>
        <strain evidence="8 9">2-2</strain>
    </source>
</reference>
<feature type="domain" description="Tyr recombinase" evidence="6">
    <location>
        <begin position="211"/>
        <end position="407"/>
    </location>
</feature>
<dbReference type="InterPro" id="IPR050090">
    <property type="entry name" value="Tyrosine_recombinase_XerCD"/>
</dbReference>
<feature type="compositionally biased region" description="Basic residues" evidence="5">
    <location>
        <begin position="423"/>
        <end position="434"/>
    </location>
</feature>
<feature type="domain" description="Core-binding (CB)" evidence="7">
    <location>
        <begin position="83"/>
        <end position="170"/>
    </location>
</feature>